<dbReference type="Proteomes" id="UP000254649">
    <property type="component" value="Unassembled WGS sequence"/>
</dbReference>
<evidence type="ECO:0000313" key="1">
    <source>
        <dbReference type="EMBL" id="SUT93593.1"/>
    </source>
</evidence>
<reference evidence="1 2" key="1">
    <citation type="submission" date="2018-06" db="EMBL/GenBank/DDBJ databases">
        <authorList>
            <consortium name="Pathogen Informatics"/>
            <person name="Doyle S."/>
        </authorList>
    </citation>
    <scope>NUCLEOTIDE SEQUENCE [LARGE SCALE GENOMIC DNA]</scope>
    <source>
        <strain evidence="1 2">NCTC10801</strain>
    </source>
</reference>
<organism evidence="1 2">
    <name type="scientific">[Actinobacillus] rossii</name>
    <dbReference type="NCBI Taxonomy" id="123820"/>
    <lineage>
        <taxon>Bacteria</taxon>
        <taxon>Pseudomonadati</taxon>
        <taxon>Pseudomonadota</taxon>
        <taxon>Gammaproteobacteria</taxon>
        <taxon>Pasteurellales</taxon>
        <taxon>Pasteurellaceae</taxon>
    </lineage>
</organism>
<sequence length="278" mass="31469">MSYGIKLGNRVISNSRNHQYILIPIRLEEANTTEAFDLTQENSITNLLSAAVSSIYCFVKPIPVGNMIYGAMIPNKLPETLIAHSHNERINIPYNHLQPGQSKLLTIPTKYKVYGIFNVNYKKLMARTFNTQPWSEFVNFNFLGGTYLALTPNGNSINISLKHESGFYNSKLTTELKGELSLTYLSYEKKKESYGFFDKGNYITENSFLFYADDLGTVTLKSNSKYTTKMSITCPNGWTHSSASNSCMQLEINSDRSKITAHVNPGVTHVRFFKVTKY</sequence>
<dbReference type="EMBL" id="UFRQ01000003">
    <property type="protein sequence ID" value="SUT93593.1"/>
    <property type="molecule type" value="Genomic_DNA"/>
</dbReference>
<evidence type="ECO:0000313" key="2">
    <source>
        <dbReference type="Proteomes" id="UP000254649"/>
    </source>
</evidence>
<accession>A0A380TY68</accession>
<protein>
    <submittedName>
        <fullName evidence="1">Uncharacterized protein</fullName>
    </submittedName>
</protein>
<name>A0A380TY68_9PAST</name>
<keyword evidence="2" id="KW-1185">Reference proteome</keyword>
<gene>
    <name evidence="1" type="ORF">NCTC10801_01981</name>
</gene>
<proteinExistence type="predicted"/>
<dbReference type="AlphaFoldDB" id="A0A380TY68"/>